<reference evidence="2" key="2">
    <citation type="submission" date="2020-05" db="UniProtKB">
        <authorList>
            <consortium name="EnsemblMetazoa"/>
        </authorList>
    </citation>
    <scope>IDENTIFICATION</scope>
    <source>
        <strain evidence="2">A-37</strain>
    </source>
</reference>
<sequence length="101" mass="10664">MAGPDDRLLLLTPESLDFSLSAPPLLPPVTPTPPTTTMPPPPSLPPPPNRPPFLAIIRSFDLLLTLNRSASLSYGLGQLSTSAIALQIGNIVVRSSADKEL</sequence>
<dbReference type="EnsemblMetazoa" id="ACUA015609-RA">
    <property type="protein sequence ID" value="ACUA015609-PA"/>
    <property type="gene ID" value="ACUA015609"/>
</dbReference>
<dbReference type="Proteomes" id="UP000075883">
    <property type="component" value="Unassembled WGS sequence"/>
</dbReference>
<keyword evidence="3" id="KW-1185">Reference proteome</keyword>
<dbReference type="AlphaFoldDB" id="A0A182MDG9"/>
<evidence type="ECO:0000313" key="2">
    <source>
        <dbReference type="EnsemblMetazoa" id="ACUA015609-PA"/>
    </source>
</evidence>
<dbReference type="EMBL" id="AXCM01007240">
    <property type="status" value="NOT_ANNOTATED_CDS"/>
    <property type="molecule type" value="Genomic_DNA"/>
</dbReference>
<name>A0A182MDG9_9DIPT</name>
<protein>
    <submittedName>
        <fullName evidence="2">Uncharacterized protein</fullName>
    </submittedName>
</protein>
<feature type="region of interest" description="Disordered" evidence="1">
    <location>
        <begin position="21"/>
        <end position="50"/>
    </location>
</feature>
<evidence type="ECO:0000256" key="1">
    <source>
        <dbReference type="SAM" id="MobiDB-lite"/>
    </source>
</evidence>
<proteinExistence type="predicted"/>
<organism evidence="2 3">
    <name type="scientific">Anopheles culicifacies</name>
    <dbReference type="NCBI Taxonomy" id="139723"/>
    <lineage>
        <taxon>Eukaryota</taxon>
        <taxon>Metazoa</taxon>
        <taxon>Ecdysozoa</taxon>
        <taxon>Arthropoda</taxon>
        <taxon>Hexapoda</taxon>
        <taxon>Insecta</taxon>
        <taxon>Pterygota</taxon>
        <taxon>Neoptera</taxon>
        <taxon>Endopterygota</taxon>
        <taxon>Diptera</taxon>
        <taxon>Nematocera</taxon>
        <taxon>Culicoidea</taxon>
        <taxon>Culicidae</taxon>
        <taxon>Anophelinae</taxon>
        <taxon>Anopheles</taxon>
        <taxon>culicifacies species complex</taxon>
    </lineage>
</organism>
<reference evidence="3" key="1">
    <citation type="submission" date="2013-09" db="EMBL/GenBank/DDBJ databases">
        <title>The Genome Sequence of Anopheles culicifacies species A.</title>
        <authorList>
            <consortium name="The Broad Institute Genomics Platform"/>
            <person name="Neafsey D.E."/>
            <person name="Besansky N."/>
            <person name="Howell P."/>
            <person name="Walton C."/>
            <person name="Young S.K."/>
            <person name="Zeng Q."/>
            <person name="Gargeya S."/>
            <person name="Fitzgerald M."/>
            <person name="Haas B."/>
            <person name="Abouelleil A."/>
            <person name="Allen A.W."/>
            <person name="Alvarado L."/>
            <person name="Arachchi H.M."/>
            <person name="Berlin A.M."/>
            <person name="Chapman S.B."/>
            <person name="Gainer-Dewar J."/>
            <person name="Goldberg J."/>
            <person name="Griggs A."/>
            <person name="Gujja S."/>
            <person name="Hansen M."/>
            <person name="Howarth C."/>
            <person name="Imamovic A."/>
            <person name="Ireland A."/>
            <person name="Larimer J."/>
            <person name="McCowan C."/>
            <person name="Murphy C."/>
            <person name="Pearson M."/>
            <person name="Poon T.W."/>
            <person name="Priest M."/>
            <person name="Roberts A."/>
            <person name="Saif S."/>
            <person name="Shea T."/>
            <person name="Sisk P."/>
            <person name="Sykes S."/>
            <person name="Wortman J."/>
            <person name="Nusbaum C."/>
            <person name="Birren B."/>
        </authorList>
    </citation>
    <scope>NUCLEOTIDE SEQUENCE [LARGE SCALE GENOMIC DNA]</scope>
    <source>
        <strain evidence="3">A-37</strain>
    </source>
</reference>
<feature type="compositionally biased region" description="Pro residues" evidence="1">
    <location>
        <begin position="24"/>
        <end position="50"/>
    </location>
</feature>
<accession>A0A182MDG9</accession>
<dbReference type="VEuPathDB" id="VectorBase:ACUA015609"/>
<evidence type="ECO:0000313" key="3">
    <source>
        <dbReference type="Proteomes" id="UP000075883"/>
    </source>
</evidence>